<dbReference type="UniPathway" id="UPA00060">
    <property type="reaction ID" value="UER00142"/>
</dbReference>
<feature type="binding site" evidence="1">
    <location>
        <position position="320"/>
    </location>
    <ligand>
        <name>substrate</name>
    </ligand>
</feature>
<accession>A0A520KFV2</accession>
<dbReference type="Proteomes" id="UP000317265">
    <property type="component" value="Unassembled WGS sequence"/>
</dbReference>
<keyword evidence="1 3" id="KW-0418">Kinase</keyword>
<feature type="binding site" evidence="1">
    <location>
        <position position="51"/>
    </location>
    <ligand>
        <name>Mg(2+)</name>
        <dbReference type="ChEBI" id="CHEBI:18420"/>
        <label>2</label>
    </ligand>
</feature>
<feature type="binding site" evidence="1">
    <location>
        <position position="217"/>
    </location>
    <ligand>
        <name>Mg(2+)</name>
        <dbReference type="ChEBI" id="CHEBI:18420"/>
        <label>5</label>
    </ligand>
</feature>
<feature type="binding site" evidence="1">
    <location>
        <position position="35"/>
    </location>
    <ligand>
        <name>Mg(2+)</name>
        <dbReference type="ChEBI" id="CHEBI:18420"/>
        <label>3</label>
    </ligand>
</feature>
<evidence type="ECO:0000313" key="5">
    <source>
        <dbReference type="Proteomes" id="UP000316080"/>
    </source>
</evidence>
<evidence type="ECO:0000259" key="2">
    <source>
        <dbReference type="Pfam" id="PF00586"/>
    </source>
</evidence>
<feature type="binding site" evidence="1">
    <location>
        <position position="50"/>
    </location>
    <ligand>
        <name>Mg(2+)</name>
        <dbReference type="ChEBI" id="CHEBI:18420"/>
        <label>1</label>
    </ligand>
</feature>
<feature type="binding site" evidence="1">
    <location>
        <position position="79"/>
    </location>
    <ligand>
        <name>Mg(2+)</name>
        <dbReference type="ChEBI" id="CHEBI:18420"/>
        <label>2</label>
    </ligand>
</feature>
<dbReference type="AlphaFoldDB" id="A0A520KFV2"/>
<dbReference type="SUPFAM" id="SSF55326">
    <property type="entry name" value="PurM N-terminal domain-like"/>
    <property type="match status" value="1"/>
</dbReference>
<feature type="domain" description="PurM-like N-terminal" evidence="2">
    <location>
        <begin position="34"/>
        <end position="143"/>
    </location>
</feature>
<feature type="binding site" evidence="1">
    <location>
        <position position="79"/>
    </location>
    <ligand>
        <name>Mg(2+)</name>
        <dbReference type="ChEBI" id="CHEBI:18420"/>
        <label>4</label>
    </ligand>
</feature>
<dbReference type="EC" id="2.7.4.16" evidence="1"/>
<keyword evidence="1" id="KW-0547">Nucleotide-binding</keyword>
<comment type="function">
    <text evidence="1">Catalyzes the ATP-dependent phosphorylation of thiamine-monophosphate (TMP) to form thiamine-pyrophosphate (TPP), the active form of vitamin B1.</text>
</comment>
<dbReference type="Gene3D" id="3.90.650.10">
    <property type="entry name" value="PurM-like C-terminal domain"/>
    <property type="match status" value="1"/>
</dbReference>
<comment type="caution">
    <text evidence="1">Lacks conserved residue(s) required for the propagation of feature annotation.</text>
</comment>
<feature type="binding site" evidence="1">
    <location>
        <position position="35"/>
    </location>
    <ligand>
        <name>Mg(2+)</name>
        <dbReference type="ChEBI" id="CHEBI:18420"/>
        <label>4</label>
    </ligand>
</feature>
<dbReference type="PANTHER" id="PTHR30270:SF0">
    <property type="entry name" value="THIAMINE-MONOPHOSPHATE KINASE"/>
    <property type="match status" value="1"/>
</dbReference>
<comment type="pathway">
    <text evidence="1">Cofactor biosynthesis; thiamine diphosphate biosynthesis; thiamine diphosphate from thiamine phosphate: step 1/1.</text>
</comment>
<proteinExistence type="inferred from homology"/>
<dbReference type="CDD" id="cd02194">
    <property type="entry name" value="ThiL"/>
    <property type="match status" value="1"/>
</dbReference>
<evidence type="ECO:0000313" key="6">
    <source>
        <dbReference type="Proteomes" id="UP000317265"/>
    </source>
</evidence>
<gene>
    <name evidence="1 3" type="primary">thiL</name>
    <name evidence="4" type="ORF">DSO09_02500</name>
    <name evidence="3" type="ORF">EF809_02720</name>
</gene>
<evidence type="ECO:0000256" key="1">
    <source>
        <dbReference type="HAMAP-Rule" id="MF_02128"/>
    </source>
</evidence>
<dbReference type="EMBL" id="RXIH01000023">
    <property type="protein sequence ID" value="RZN56464.1"/>
    <property type="molecule type" value="Genomic_DNA"/>
</dbReference>
<dbReference type="EMBL" id="QNVI01000030">
    <property type="protein sequence ID" value="TDA39265.1"/>
    <property type="molecule type" value="Genomic_DNA"/>
</dbReference>
<dbReference type="Gene3D" id="3.30.1330.10">
    <property type="entry name" value="PurM-like, N-terminal domain"/>
    <property type="match status" value="1"/>
</dbReference>
<dbReference type="GO" id="GO:0005524">
    <property type="term" value="F:ATP binding"/>
    <property type="evidence" value="ECO:0007669"/>
    <property type="project" value="UniProtKB-UniRule"/>
</dbReference>
<dbReference type="PANTHER" id="PTHR30270">
    <property type="entry name" value="THIAMINE-MONOPHOSPHATE KINASE"/>
    <property type="match status" value="1"/>
</dbReference>
<dbReference type="GO" id="GO:0009030">
    <property type="term" value="F:thiamine-phosphate kinase activity"/>
    <property type="evidence" value="ECO:0007669"/>
    <property type="project" value="UniProtKB-UniRule"/>
</dbReference>
<comment type="catalytic activity">
    <reaction evidence="1">
        <text>thiamine phosphate + ATP = thiamine diphosphate + ADP</text>
        <dbReference type="Rhea" id="RHEA:15913"/>
        <dbReference type="ChEBI" id="CHEBI:30616"/>
        <dbReference type="ChEBI" id="CHEBI:37575"/>
        <dbReference type="ChEBI" id="CHEBI:58937"/>
        <dbReference type="ChEBI" id="CHEBI:456216"/>
        <dbReference type="EC" id="2.7.4.16"/>
    </reaction>
</comment>
<reference evidence="3 5" key="2">
    <citation type="journal article" date="2019" name="Nat. Microbiol.">
        <title>Wide diversity of methane and short-chain alkane metabolisms in uncultured archaea.</title>
        <authorList>
            <person name="Borrel G."/>
            <person name="Adam P.S."/>
            <person name="McKay L.J."/>
            <person name="Chen L.X."/>
            <person name="Sierra-Garcia I.N."/>
            <person name="Sieber C.M."/>
            <person name="Letourneur Q."/>
            <person name="Ghozlane A."/>
            <person name="Andersen G.L."/>
            <person name="Li W.J."/>
            <person name="Hallam S.J."/>
            <person name="Muyzer G."/>
            <person name="de Oliveira V.M."/>
            <person name="Inskeep W.P."/>
            <person name="Banfield J.F."/>
            <person name="Gribaldo S."/>
        </authorList>
    </citation>
    <scope>NUCLEOTIDE SEQUENCE [LARGE SCALE GENOMIC DNA]</scope>
    <source>
        <strain evidence="3">Verst-YHS</strain>
    </source>
</reference>
<dbReference type="GO" id="GO:0009228">
    <property type="term" value="P:thiamine biosynthetic process"/>
    <property type="evidence" value="ECO:0007669"/>
    <property type="project" value="UniProtKB-KW"/>
</dbReference>
<reference evidence="4 6" key="1">
    <citation type="journal article" date="2019" name="Nat. Microbiol.">
        <title>Expanding anaerobic alkane metabolism in the domain of Archaea.</title>
        <authorList>
            <person name="Wang Y."/>
            <person name="Wegener G."/>
            <person name="Hou J."/>
            <person name="Wang F."/>
            <person name="Xiao X."/>
        </authorList>
    </citation>
    <scope>NUCLEOTIDE SEQUENCE [LARGE SCALE GENOMIC DNA]</scope>
    <source>
        <strain evidence="4">WYZ-LMO11</strain>
    </source>
</reference>
<evidence type="ECO:0000313" key="3">
    <source>
        <dbReference type="EMBL" id="RZN56464.1"/>
    </source>
</evidence>
<dbReference type="Pfam" id="PF00586">
    <property type="entry name" value="AIRS"/>
    <property type="match status" value="1"/>
</dbReference>
<feature type="binding site" evidence="1">
    <location>
        <position position="214"/>
    </location>
    <ligand>
        <name>Mg(2+)</name>
        <dbReference type="ChEBI" id="CHEBI:18420"/>
        <label>3</label>
    </ligand>
</feature>
<feature type="binding site" evidence="1">
    <location>
        <position position="127"/>
    </location>
    <ligand>
        <name>Mg(2+)</name>
        <dbReference type="ChEBI" id="CHEBI:18420"/>
        <label>1</label>
    </ligand>
</feature>
<feature type="binding site" evidence="1">
    <location>
        <position position="150"/>
    </location>
    <ligand>
        <name>ATP</name>
        <dbReference type="ChEBI" id="CHEBI:30616"/>
    </ligand>
</feature>
<keyword evidence="1 3" id="KW-0808">Transferase</keyword>
<dbReference type="InterPro" id="IPR036921">
    <property type="entry name" value="PurM-like_N_sf"/>
</dbReference>
<keyword evidence="1" id="KW-0784">Thiamine biosynthesis</keyword>
<keyword evidence="1" id="KW-0067">ATP-binding</keyword>
<feature type="binding site" evidence="1">
    <location>
        <position position="79"/>
    </location>
    <ligand>
        <name>Mg(2+)</name>
        <dbReference type="ChEBI" id="CHEBI:18420"/>
        <label>3</label>
    </ligand>
</feature>
<feature type="binding site" evidence="1">
    <location>
        <position position="265"/>
    </location>
    <ligand>
        <name>substrate</name>
    </ligand>
</feature>
<protein>
    <recommendedName>
        <fullName evidence="1">Thiamine-monophosphate kinase</fullName>
        <shortName evidence="1">TMP kinase</shortName>
        <shortName evidence="1">Thiamine-phosphate kinase</shortName>
        <ecNumber evidence="1">2.7.4.16</ecNumber>
    </recommendedName>
</protein>
<dbReference type="InterPro" id="IPR036676">
    <property type="entry name" value="PurM-like_C_sf"/>
</dbReference>
<comment type="caution">
    <text evidence="3">The sequence shown here is derived from an EMBL/GenBank/DDBJ whole genome shotgun (WGS) entry which is preliminary data.</text>
</comment>
<dbReference type="SUPFAM" id="SSF56042">
    <property type="entry name" value="PurM C-terminal domain-like"/>
    <property type="match status" value="1"/>
</dbReference>
<dbReference type="InterPro" id="IPR006283">
    <property type="entry name" value="ThiL-like"/>
</dbReference>
<keyword evidence="1" id="KW-0479">Metal-binding</keyword>
<dbReference type="GO" id="GO:0009229">
    <property type="term" value="P:thiamine diphosphate biosynthetic process"/>
    <property type="evidence" value="ECO:0007669"/>
    <property type="project" value="UniProtKB-UniRule"/>
</dbReference>
<dbReference type="NCBIfam" id="TIGR01379">
    <property type="entry name" value="thiL"/>
    <property type="match status" value="1"/>
</dbReference>
<evidence type="ECO:0000313" key="4">
    <source>
        <dbReference type="EMBL" id="TDA39265.1"/>
    </source>
</evidence>
<feature type="binding site" evidence="1">
    <location>
        <begin position="126"/>
        <end position="127"/>
    </location>
    <ligand>
        <name>ATP</name>
        <dbReference type="ChEBI" id="CHEBI:30616"/>
    </ligand>
</feature>
<comment type="similarity">
    <text evidence="1">Belongs to the thiamine-monophosphate kinase family.</text>
</comment>
<comment type="miscellaneous">
    <text evidence="1">Reaction mechanism of ThiL seems to utilize a direct, inline transfer of the gamma-phosphate of ATP to TMP rather than a phosphorylated enzyme intermediate.</text>
</comment>
<dbReference type="Proteomes" id="UP000316080">
    <property type="component" value="Unassembled WGS sequence"/>
</dbReference>
<organism evidence="3 5">
    <name type="scientific">Thermoproteota archaeon</name>
    <dbReference type="NCBI Taxonomy" id="2056631"/>
    <lineage>
        <taxon>Archaea</taxon>
        <taxon>Thermoproteota</taxon>
    </lineage>
</organism>
<name>A0A520KFV2_9CREN</name>
<feature type="binding site" evidence="1">
    <location>
        <position position="51"/>
    </location>
    <ligand>
        <name>Mg(2+)</name>
        <dbReference type="ChEBI" id="CHEBI:18420"/>
        <label>1</label>
    </ligand>
</feature>
<dbReference type="HAMAP" id="MF_02128">
    <property type="entry name" value="TMP_kinase"/>
    <property type="match status" value="1"/>
</dbReference>
<feature type="binding site" evidence="1">
    <location>
        <position position="58"/>
    </location>
    <ligand>
        <name>substrate</name>
    </ligand>
</feature>
<sequence>MKAFEIGERKIIDIIWSILEKDNHLLDQVLPHPDDASAIKLNDHYILLKTDMLVRKTDIPKGMRMEKIGSKVIVMNTSDMISKGAKPLAFLYSLGIPRNFSIKKLKSIIIGMSKKAKDYGIKILGGDLGEADDLIISGFLIGISKRIIKRSGANIGDIIATTGRFGNTSASYKILLEGFYAPRNLRRKICKSIYEPNAKINFLSICDYVTSSMDSSDGLAYTLNELSKSSNLCFKIYNIPIAKEAIEFAKLNSLNPEELALYGGEEYEIVFTVKKDKWNEVLEIAKNKKFEIIKIGEVFPGRGVFLVKNSKEIEIPYKGWEHFK</sequence>
<feature type="binding site" evidence="1">
    <location>
        <position position="216"/>
    </location>
    <ligand>
        <name>ATP</name>
        <dbReference type="ChEBI" id="CHEBI:30616"/>
    </ligand>
</feature>
<dbReference type="PIRSF" id="PIRSF005303">
    <property type="entry name" value="Thiam_monoph_kin"/>
    <property type="match status" value="1"/>
</dbReference>
<dbReference type="GO" id="GO:0000287">
    <property type="term" value="F:magnesium ion binding"/>
    <property type="evidence" value="ECO:0007669"/>
    <property type="project" value="UniProtKB-UniRule"/>
</dbReference>
<keyword evidence="1" id="KW-0460">Magnesium</keyword>
<dbReference type="InterPro" id="IPR016188">
    <property type="entry name" value="PurM-like_N"/>
</dbReference>